<evidence type="ECO:0000313" key="3">
    <source>
        <dbReference type="Proteomes" id="UP000830116"/>
    </source>
</evidence>
<reference evidence="2" key="1">
    <citation type="submission" date="2022-03" db="EMBL/GenBank/DDBJ databases">
        <title>Genome Identification and Characterization of new species Bdellovibrio reynosense LBG001 sp. nov. from a Mexico soil sample.</title>
        <authorList>
            <person name="Camilli A."/>
            <person name="Ajao Y."/>
            <person name="Guo X."/>
        </authorList>
    </citation>
    <scope>NUCLEOTIDE SEQUENCE</scope>
    <source>
        <strain evidence="2">LBG001</strain>
    </source>
</reference>
<evidence type="ECO:0000313" key="2">
    <source>
        <dbReference type="EMBL" id="UOF01818.1"/>
    </source>
</evidence>
<organism evidence="2 3">
    <name type="scientific">Bdellovibrio reynosensis</name>
    <dbReference type="NCBI Taxonomy" id="2835041"/>
    <lineage>
        <taxon>Bacteria</taxon>
        <taxon>Pseudomonadati</taxon>
        <taxon>Bdellovibrionota</taxon>
        <taxon>Bdellovibrionia</taxon>
        <taxon>Bdellovibrionales</taxon>
        <taxon>Pseudobdellovibrionaceae</taxon>
        <taxon>Bdellovibrio</taxon>
    </lineage>
</organism>
<dbReference type="RefSeq" id="WP_243538430.1">
    <property type="nucleotide sequence ID" value="NZ_CP093442.1"/>
</dbReference>
<keyword evidence="3" id="KW-1185">Reference proteome</keyword>
<keyword evidence="1" id="KW-1133">Transmembrane helix</keyword>
<sequence>MIIRNNKGFTAVELMIGIGLAAVLTTAIVSTQLMVSRDQVKMSKDLEQSIDKNMAERIVFSDLNGIDPSYNNVLQKDDSGRYFFDYYPDVPANVITDGLERKITLKVTGTQEIYIVVSDLKAGPLLNYDPVKAYNVGAAPADFNQAASLQFVSLNKNNFLTDPGQSNRSAMWQSGKILMLDTPARIRPLVNGTVNMKIAPRSPIFVGSVQGVNLLSDSMIQKVLNLKHPETGVVIANADQFLRNVPSIGGGQSIIRLKGVKIIKYSLKKYEDGRYKTTPAYLYKSEYVGSGVWSEPFLLSDGVAEFSLRRESVLKRMIYFNIKKAEFKDQALTSNSAQSK</sequence>
<feature type="transmembrane region" description="Helical" evidence="1">
    <location>
        <begin position="12"/>
        <end position="35"/>
    </location>
</feature>
<keyword evidence="1" id="KW-0472">Membrane</keyword>
<keyword evidence="1" id="KW-0812">Transmembrane</keyword>
<dbReference type="EMBL" id="CP093442">
    <property type="protein sequence ID" value="UOF01818.1"/>
    <property type="molecule type" value="Genomic_DNA"/>
</dbReference>
<dbReference type="Proteomes" id="UP000830116">
    <property type="component" value="Chromosome"/>
</dbReference>
<gene>
    <name evidence="2" type="ORF">MNR06_02480</name>
</gene>
<proteinExistence type="predicted"/>
<protein>
    <submittedName>
        <fullName evidence="2">Type II secretion system GspH family protein</fullName>
    </submittedName>
</protein>
<name>A0ABY4CAD4_9BACT</name>
<accession>A0ABY4CAD4</accession>
<evidence type="ECO:0000256" key="1">
    <source>
        <dbReference type="SAM" id="Phobius"/>
    </source>
</evidence>